<dbReference type="Pfam" id="PF07715">
    <property type="entry name" value="Plug"/>
    <property type="match status" value="1"/>
</dbReference>
<keyword evidence="4" id="KW-0732">Signal</keyword>
<dbReference type="KEGG" id="tpx:Turpa_2503"/>
<evidence type="ECO:0000259" key="5">
    <source>
        <dbReference type="Pfam" id="PF07715"/>
    </source>
</evidence>
<dbReference type="EMBL" id="CP002959">
    <property type="protein sequence ID" value="AFM13143.1"/>
    <property type="molecule type" value="Genomic_DNA"/>
</dbReference>
<evidence type="ECO:0000313" key="6">
    <source>
        <dbReference type="EMBL" id="AFM13143.1"/>
    </source>
</evidence>
<evidence type="ECO:0000313" key="7">
    <source>
        <dbReference type="Proteomes" id="UP000006048"/>
    </source>
</evidence>
<keyword evidence="3" id="KW-0998">Cell outer membrane</keyword>
<dbReference type="RefSeq" id="WP_014803649.1">
    <property type="nucleotide sequence ID" value="NC_018020.1"/>
</dbReference>
<comment type="subcellular location">
    <subcellularLocation>
        <location evidence="1">Cell outer membrane</location>
    </subcellularLocation>
</comment>
<feature type="domain" description="TonB-dependent receptor plug" evidence="5">
    <location>
        <begin position="137"/>
        <end position="212"/>
    </location>
</feature>
<dbReference type="OrthoDB" id="607931at2"/>
<keyword evidence="6" id="KW-0675">Receptor</keyword>
<dbReference type="STRING" id="869212.Turpa_2503"/>
<proteinExistence type="predicted"/>
<keyword evidence="2" id="KW-0472">Membrane</keyword>
<organism evidence="6 7">
    <name type="scientific">Turneriella parva (strain ATCC BAA-1111 / DSM 21527 / NCTC 11395 / H)</name>
    <name type="common">Leptospira parva</name>
    <dbReference type="NCBI Taxonomy" id="869212"/>
    <lineage>
        <taxon>Bacteria</taxon>
        <taxon>Pseudomonadati</taxon>
        <taxon>Spirochaetota</taxon>
        <taxon>Spirochaetia</taxon>
        <taxon>Leptospirales</taxon>
        <taxon>Leptospiraceae</taxon>
        <taxon>Turneriella</taxon>
    </lineage>
</organism>
<feature type="chain" id="PRO_5003686798" evidence="4">
    <location>
        <begin position="22"/>
        <end position="815"/>
    </location>
</feature>
<dbReference type="InterPro" id="IPR012910">
    <property type="entry name" value="Plug_dom"/>
</dbReference>
<accession>I4B786</accession>
<evidence type="ECO:0000256" key="3">
    <source>
        <dbReference type="ARBA" id="ARBA00023237"/>
    </source>
</evidence>
<dbReference type="HOGENOM" id="CLU_346453_0_0_12"/>
<evidence type="ECO:0000256" key="4">
    <source>
        <dbReference type="SAM" id="SignalP"/>
    </source>
</evidence>
<dbReference type="SUPFAM" id="SSF56935">
    <property type="entry name" value="Porins"/>
    <property type="match status" value="1"/>
</dbReference>
<feature type="signal peptide" evidence="4">
    <location>
        <begin position="1"/>
        <end position="21"/>
    </location>
</feature>
<evidence type="ECO:0000256" key="1">
    <source>
        <dbReference type="ARBA" id="ARBA00004442"/>
    </source>
</evidence>
<dbReference type="AlphaFoldDB" id="I4B786"/>
<protein>
    <submittedName>
        <fullName evidence="6">TonB-dependent receptor plug</fullName>
    </submittedName>
</protein>
<evidence type="ECO:0000256" key="2">
    <source>
        <dbReference type="ARBA" id="ARBA00023136"/>
    </source>
</evidence>
<dbReference type="InterPro" id="IPR036942">
    <property type="entry name" value="Beta-barrel_TonB_sf"/>
</dbReference>
<reference evidence="6 7" key="1">
    <citation type="submission" date="2012-06" db="EMBL/GenBank/DDBJ databases">
        <title>The complete chromosome of genome of Turneriella parva DSM 21527.</title>
        <authorList>
            <consortium name="US DOE Joint Genome Institute (JGI-PGF)"/>
            <person name="Lucas S."/>
            <person name="Han J."/>
            <person name="Lapidus A."/>
            <person name="Bruce D."/>
            <person name="Goodwin L."/>
            <person name="Pitluck S."/>
            <person name="Peters L."/>
            <person name="Kyrpides N."/>
            <person name="Mavromatis K."/>
            <person name="Ivanova N."/>
            <person name="Mikhailova N."/>
            <person name="Chertkov O."/>
            <person name="Detter J.C."/>
            <person name="Tapia R."/>
            <person name="Han C."/>
            <person name="Land M."/>
            <person name="Hauser L."/>
            <person name="Markowitz V."/>
            <person name="Cheng J.-F."/>
            <person name="Hugenholtz P."/>
            <person name="Woyke T."/>
            <person name="Wu D."/>
            <person name="Gronow S."/>
            <person name="Wellnitz S."/>
            <person name="Brambilla E."/>
            <person name="Klenk H.-P."/>
            <person name="Eisen J.A."/>
        </authorList>
    </citation>
    <scope>NUCLEOTIDE SEQUENCE [LARGE SCALE GENOMIC DNA]</scope>
    <source>
        <strain evidence="7">ATCC BAA-1111 / DSM 21527 / NCTC 11395 / H</strain>
    </source>
</reference>
<dbReference type="Proteomes" id="UP000006048">
    <property type="component" value="Chromosome"/>
</dbReference>
<gene>
    <name evidence="6" type="ordered locus">Turpa_2503</name>
</gene>
<dbReference type="GO" id="GO:0009279">
    <property type="term" value="C:cell outer membrane"/>
    <property type="evidence" value="ECO:0007669"/>
    <property type="project" value="UniProtKB-SubCell"/>
</dbReference>
<name>I4B786_TURPD</name>
<keyword evidence="7" id="KW-1185">Reference proteome</keyword>
<dbReference type="Gene3D" id="2.40.170.20">
    <property type="entry name" value="TonB-dependent receptor, beta-barrel domain"/>
    <property type="match status" value="1"/>
</dbReference>
<sequence>MAAAKRIIIGVLAITCTPLFAANEIAVIGETGETIEFGTAIVVEAKYKANFAEGKLILPAQKPGKYTLKLTAPGRITLEELVTLPLKKKLTLVMPLQTRRTQKVRLITHEEKHNVARHQLQQHELKSVPATFGDNISALATLPGVNRPGGIFGPLIIRGAPDTANRYFIDDIPVINPQHFGGFQSVISNELIDDMTLFSSAFPAFYGQALGAVIDIRTIETVAKPTATIQTGIISSNAFYAAPWSVFSPKLVAPAETASEEERKAYQDAKRKAEIDTGFFSISGRVGYLSLLVPPIYKVITGKEIIAVPEYYDYQWKARWYLGEHNRHAVSMFIFGSYDTFTLIRKLSEEEKKERVEQGENPAAGDLTVFNDISSHSQSATYDYLPSENVKMRTMLFNTLIYSRFYREAPGRALGTIDVNTRPNITGLREIFDIHYMNRKARLKAGVDYQLFHFNSSGVTQQRKETIPQGQTDFNNPDHFDVINIAALGQNHQFSAYADNRFEFGGFFITPGVRSDHLVRSKETTLDLRGLAGYKFTTNTTFAVSGGHYSSFAQTNAYRFNQATRREARIVTSDDLRSEKSLHRSASIEQEIGFHVFKVEGFYNNLYDLAQTTTSAQQAEGILYANTGGVLTRGVEVSYRKSLQENEDGYFGWISYTFTRADISGIAGSFPFRFEQRHVVKMIGVARWGAWEFGARFELFTGFPYTPIIGSTCTPGYTCDGNPTTTLYTPTYSTAVNSAQFPLFHRLDLRITRKSTYSWGTFSWFVEFINVYNNEPQLRQSFRNSEPYQEGRNPRILGPSTPLNLIPNFGLEWKF</sequence>